<feature type="compositionally biased region" description="Basic and acidic residues" evidence="1">
    <location>
        <begin position="56"/>
        <end position="95"/>
    </location>
</feature>
<dbReference type="PANTHER" id="PTHR23355">
    <property type="entry name" value="RIBONUCLEASE"/>
    <property type="match status" value="1"/>
</dbReference>
<sequence length="209" mass="23190">EEIKIRGKANLNRAVEGDVVAVEIVSGGKTPSDTKKTSPSQPTSGSASSLSPSLITKEEEEKKKSEDRRDGKISVKQSSQEEEKENGGKDEDVGAKEFTASEEAQAEIKEIEDESLAVFPTAEMTDEEDEDEENKKEEETMEKDLSAEYLSDDILEGKVVGIIRKNRREYCGTVRPFNNPFRTELATRGLPAEVVFIPADRRIPNIILK</sequence>
<dbReference type="GO" id="GO:0000175">
    <property type="term" value="F:3'-5'-RNA exonuclease activity"/>
    <property type="evidence" value="ECO:0007669"/>
    <property type="project" value="TreeGrafter"/>
</dbReference>
<dbReference type="GO" id="GO:0000177">
    <property type="term" value="C:cytoplasmic exosome (RNase complex)"/>
    <property type="evidence" value="ECO:0007669"/>
    <property type="project" value="TreeGrafter"/>
</dbReference>
<feature type="compositionally biased region" description="Basic and acidic residues" evidence="1">
    <location>
        <begin position="133"/>
        <end position="142"/>
    </location>
</feature>
<dbReference type="Proteomes" id="UP000221165">
    <property type="component" value="Unassembled WGS sequence"/>
</dbReference>
<comment type="caution">
    <text evidence="2">The sequence shown here is derived from an EMBL/GenBank/DDBJ whole genome shotgun (WGS) entry which is preliminary data.</text>
</comment>
<dbReference type="SUPFAM" id="SSF50249">
    <property type="entry name" value="Nucleic acid-binding proteins"/>
    <property type="match status" value="1"/>
</dbReference>
<evidence type="ECO:0000313" key="2">
    <source>
        <dbReference type="EMBL" id="PHJ14826.1"/>
    </source>
</evidence>
<evidence type="ECO:0000313" key="3">
    <source>
        <dbReference type="Proteomes" id="UP000221165"/>
    </source>
</evidence>
<dbReference type="GeneID" id="94434674"/>
<dbReference type="PANTHER" id="PTHR23355:SF35">
    <property type="entry name" value="EXOSOME COMPLEX EXONUCLEASE RRP44"/>
    <property type="match status" value="1"/>
</dbReference>
<dbReference type="GO" id="GO:0016075">
    <property type="term" value="P:rRNA catabolic process"/>
    <property type="evidence" value="ECO:0007669"/>
    <property type="project" value="TreeGrafter"/>
</dbReference>
<feature type="region of interest" description="Disordered" evidence="1">
    <location>
        <begin position="24"/>
        <end position="142"/>
    </location>
</feature>
<dbReference type="GO" id="GO:0071031">
    <property type="term" value="P:nuclear mRNA surveillance of mRNA 3'-end processing"/>
    <property type="evidence" value="ECO:0007669"/>
    <property type="project" value="TreeGrafter"/>
</dbReference>
<dbReference type="GO" id="GO:0004519">
    <property type="term" value="F:endonuclease activity"/>
    <property type="evidence" value="ECO:0007669"/>
    <property type="project" value="TreeGrafter"/>
</dbReference>
<keyword evidence="3" id="KW-1185">Reference proteome</keyword>
<dbReference type="AlphaFoldDB" id="A0A2C6KES0"/>
<dbReference type="InterPro" id="IPR012340">
    <property type="entry name" value="NA-bd_OB-fold"/>
</dbReference>
<accession>A0A2C6KES0</accession>
<feature type="non-terminal residue" evidence="2">
    <location>
        <position position="1"/>
    </location>
</feature>
<reference evidence="2 3" key="1">
    <citation type="journal article" date="2017" name="Int. J. Parasitol.">
        <title>The genome of the protozoan parasite Cystoisospora suis and a reverse vaccinology approach to identify vaccine candidates.</title>
        <authorList>
            <person name="Palmieri N."/>
            <person name="Shrestha A."/>
            <person name="Ruttkowski B."/>
            <person name="Beck T."/>
            <person name="Vogl C."/>
            <person name="Tomley F."/>
            <person name="Blake D.P."/>
            <person name="Joachim A."/>
        </authorList>
    </citation>
    <scope>NUCLEOTIDE SEQUENCE [LARGE SCALE GENOMIC DNA]</scope>
    <source>
        <strain evidence="2 3">Wien I</strain>
    </source>
</reference>
<proteinExistence type="predicted"/>
<gene>
    <name evidence="2" type="ORF">CSUI_011364</name>
</gene>
<dbReference type="Gene3D" id="2.40.50.690">
    <property type="match status" value="1"/>
</dbReference>
<evidence type="ECO:0000256" key="1">
    <source>
        <dbReference type="SAM" id="MobiDB-lite"/>
    </source>
</evidence>
<feature type="compositionally biased region" description="Low complexity" evidence="1">
    <location>
        <begin position="38"/>
        <end position="53"/>
    </location>
</feature>
<name>A0A2C6KES0_9APIC</name>
<dbReference type="OrthoDB" id="416740at2759"/>
<dbReference type="GO" id="GO:0000176">
    <property type="term" value="C:nuclear exosome (RNase complex)"/>
    <property type="evidence" value="ECO:0007669"/>
    <property type="project" value="TreeGrafter"/>
</dbReference>
<dbReference type="RefSeq" id="XP_067916561.1">
    <property type="nucleotide sequence ID" value="XM_068071463.1"/>
</dbReference>
<organism evidence="2 3">
    <name type="scientific">Cystoisospora suis</name>
    <dbReference type="NCBI Taxonomy" id="483139"/>
    <lineage>
        <taxon>Eukaryota</taxon>
        <taxon>Sar</taxon>
        <taxon>Alveolata</taxon>
        <taxon>Apicomplexa</taxon>
        <taxon>Conoidasida</taxon>
        <taxon>Coccidia</taxon>
        <taxon>Eucoccidiorida</taxon>
        <taxon>Eimeriorina</taxon>
        <taxon>Sarcocystidae</taxon>
        <taxon>Cystoisospora</taxon>
    </lineage>
</organism>
<dbReference type="VEuPathDB" id="ToxoDB:CSUI_011364"/>
<feature type="non-terminal residue" evidence="2">
    <location>
        <position position="209"/>
    </location>
</feature>
<dbReference type="EMBL" id="MIGC01011035">
    <property type="protein sequence ID" value="PHJ14826.1"/>
    <property type="molecule type" value="Genomic_DNA"/>
</dbReference>
<dbReference type="InterPro" id="IPR050180">
    <property type="entry name" value="RNR_Ribonuclease"/>
</dbReference>
<protein>
    <submittedName>
        <fullName evidence="2">Rnb family domain-containing protein</fullName>
    </submittedName>
</protein>